<protein>
    <submittedName>
        <fullName evidence="2">Helix-turn-helix transcriptional regulator</fullName>
    </submittedName>
</protein>
<comment type="caution">
    <text evidence="2">The sequence shown here is derived from an EMBL/GenBank/DDBJ whole genome shotgun (WGS) entry which is preliminary data.</text>
</comment>
<organism evidence="2 3">
    <name type="scientific">Streptomyces tremellae</name>
    <dbReference type="NCBI Taxonomy" id="1124239"/>
    <lineage>
        <taxon>Bacteria</taxon>
        <taxon>Bacillati</taxon>
        <taxon>Actinomycetota</taxon>
        <taxon>Actinomycetes</taxon>
        <taxon>Kitasatosporales</taxon>
        <taxon>Streptomycetaceae</taxon>
        <taxon>Streptomyces</taxon>
    </lineage>
</organism>
<accession>A0ABP7FYV4</accession>
<sequence length="302" mass="33967">MLEPINRRADDDATAPPPSAVAAGRVVGAHLRRLRVENGYLLKDVAPIINASLAKMSRLERGMHPPREQDVAALLKFYDVPETERASIKELVRQSQSYDWWYQFSDVVSGWLERLISMESAATEIRTYEMHYVPGLLQTPAYARAVVSSAFPKRSTLEVEQRVSLRLERQRILQKSSSPAYAALIDEALLNRAIGSNAIFREQLQHLYDLSADKHNRINVRVIPFTAAMKGGAPNASITYIRCSRAGEDEIVYLEQLHGGQYVTGDKVEAYRQTLLNLADAAESRIESLKILQDYIDKLADP</sequence>
<gene>
    <name evidence="2" type="ORF">GCM10023082_50110</name>
</gene>
<dbReference type="InterPro" id="IPR001387">
    <property type="entry name" value="Cro/C1-type_HTH"/>
</dbReference>
<dbReference type="Pfam" id="PF19054">
    <property type="entry name" value="DUF5753"/>
    <property type="match status" value="1"/>
</dbReference>
<proteinExistence type="predicted"/>
<dbReference type="CDD" id="cd00093">
    <property type="entry name" value="HTH_XRE"/>
    <property type="match status" value="1"/>
</dbReference>
<keyword evidence="3" id="KW-1185">Reference proteome</keyword>
<evidence type="ECO:0000313" key="2">
    <source>
        <dbReference type="EMBL" id="GAA3747738.1"/>
    </source>
</evidence>
<feature type="domain" description="HTH cro/C1-type" evidence="1">
    <location>
        <begin position="31"/>
        <end position="85"/>
    </location>
</feature>
<dbReference type="SUPFAM" id="SSF47413">
    <property type="entry name" value="lambda repressor-like DNA-binding domains"/>
    <property type="match status" value="1"/>
</dbReference>
<dbReference type="InterPro" id="IPR043917">
    <property type="entry name" value="DUF5753"/>
</dbReference>
<reference evidence="3" key="1">
    <citation type="journal article" date="2019" name="Int. J. Syst. Evol. Microbiol.">
        <title>The Global Catalogue of Microorganisms (GCM) 10K type strain sequencing project: providing services to taxonomists for standard genome sequencing and annotation.</title>
        <authorList>
            <consortium name="The Broad Institute Genomics Platform"/>
            <consortium name="The Broad Institute Genome Sequencing Center for Infectious Disease"/>
            <person name="Wu L."/>
            <person name="Ma J."/>
        </authorList>
    </citation>
    <scope>NUCLEOTIDE SEQUENCE [LARGE SCALE GENOMIC DNA]</scope>
    <source>
        <strain evidence="3">JCM 30846</strain>
    </source>
</reference>
<evidence type="ECO:0000313" key="3">
    <source>
        <dbReference type="Proteomes" id="UP001499884"/>
    </source>
</evidence>
<dbReference type="RefSeq" id="WP_345651788.1">
    <property type="nucleotide sequence ID" value="NZ_BAABEP010000045.1"/>
</dbReference>
<dbReference type="PROSITE" id="PS50943">
    <property type="entry name" value="HTH_CROC1"/>
    <property type="match status" value="1"/>
</dbReference>
<dbReference type="EMBL" id="BAABEP010000045">
    <property type="protein sequence ID" value="GAA3747738.1"/>
    <property type="molecule type" value="Genomic_DNA"/>
</dbReference>
<dbReference type="Proteomes" id="UP001499884">
    <property type="component" value="Unassembled WGS sequence"/>
</dbReference>
<evidence type="ECO:0000259" key="1">
    <source>
        <dbReference type="PROSITE" id="PS50943"/>
    </source>
</evidence>
<name>A0ABP7FYV4_9ACTN</name>
<dbReference type="InterPro" id="IPR010982">
    <property type="entry name" value="Lambda_DNA-bd_dom_sf"/>
</dbReference>
<dbReference type="Gene3D" id="1.10.260.40">
    <property type="entry name" value="lambda repressor-like DNA-binding domains"/>
    <property type="match status" value="1"/>
</dbReference>
<dbReference type="Pfam" id="PF13560">
    <property type="entry name" value="HTH_31"/>
    <property type="match status" value="1"/>
</dbReference>
<dbReference type="SMART" id="SM00530">
    <property type="entry name" value="HTH_XRE"/>
    <property type="match status" value="1"/>
</dbReference>